<dbReference type="Proteomes" id="UP000266861">
    <property type="component" value="Unassembled WGS sequence"/>
</dbReference>
<protein>
    <submittedName>
        <fullName evidence="1">Uncharacterized protein</fullName>
    </submittedName>
</protein>
<sequence length="234" mass="27096">MSGSKSKTRSSERNFEEESVAWKPFIKILEKPNVSNRLLEHLCTKNNRHRNWIDKIIEIWKRHPSSRIQKLADKSIKNYKVMYFIYTELTEAEHTSEKDGGHGDPLLSLCGRILCFLSPFFNGILSSQELKSQAVVSFWKNLDDLQNKVRLGEELFTMHFEGFTELVRKRSSDLTLEPVDSDKTVSTCSDLPLHRTYYAHIINLDNVANQIKPPLYSDIMIPDGINALRQELQL</sequence>
<evidence type="ECO:0000313" key="2">
    <source>
        <dbReference type="Proteomes" id="UP000266861"/>
    </source>
</evidence>
<accession>A0A397IPM2</accession>
<name>A0A397IPM2_9GLOM</name>
<dbReference type="AlphaFoldDB" id="A0A397IPM2"/>
<keyword evidence="2" id="KW-1185">Reference proteome</keyword>
<organism evidence="1 2">
    <name type="scientific">Diversispora epigaea</name>
    <dbReference type="NCBI Taxonomy" id="1348612"/>
    <lineage>
        <taxon>Eukaryota</taxon>
        <taxon>Fungi</taxon>
        <taxon>Fungi incertae sedis</taxon>
        <taxon>Mucoromycota</taxon>
        <taxon>Glomeromycotina</taxon>
        <taxon>Glomeromycetes</taxon>
        <taxon>Diversisporales</taxon>
        <taxon>Diversisporaceae</taxon>
        <taxon>Diversispora</taxon>
    </lineage>
</organism>
<evidence type="ECO:0000313" key="1">
    <source>
        <dbReference type="EMBL" id="RHZ77921.1"/>
    </source>
</evidence>
<comment type="caution">
    <text evidence="1">The sequence shown here is derived from an EMBL/GenBank/DDBJ whole genome shotgun (WGS) entry which is preliminary data.</text>
</comment>
<gene>
    <name evidence="1" type="ORF">Glove_168g179</name>
</gene>
<dbReference type="EMBL" id="PQFF01000158">
    <property type="protein sequence ID" value="RHZ77921.1"/>
    <property type="molecule type" value="Genomic_DNA"/>
</dbReference>
<dbReference type="OrthoDB" id="2374747at2759"/>
<reference evidence="1 2" key="1">
    <citation type="submission" date="2018-08" db="EMBL/GenBank/DDBJ databases">
        <title>Genome and evolution of the arbuscular mycorrhizal fungus Diversispora epigaea (formerly Glomus versiforme) and its bacterial endosymbionts.</title>
        <authorList>
            <person name="Sun X."/>
            <person name="Fei Z."/>
            <person name="Harrison M."/>
        </authorList>
    </citation>
    <scope>NUCLEOTIDE SEQUENCE [LARGE SCALE GENOMIC DNA]</scope>
    <source>
        <strain evidence="1 2">IT104</strain>
    </source>
</reference>
<proteinExistence type="predicted"/>